<gene>
    <name evidence="2" type="ORF">J2Z17_004552</name>
</gene>
<reference evidence="2 3" key="1">
    <citation type="submission" date="2021-03" db="EMBL/GenBank/DDBJ databases">
        <title>Genomic Encyclopedia of Type Strains, Phase IV (KMG-IV): sequencing the most valuable type-strain genomes for metagenomic binning, comparative biology and taxonomic classification.</title>
        <authorList>
            <person name="Goeker M."/>
        </authorList>
    </citation>
    <scope>NUCLEOTIDE SEQUENCE [LARGE SCALE GENOMIC DNA]</scope>
    <source>
        <strain evidence="2 3">DSM 21600</strain>
    </source>
</reference>
<feature type="domain" description="STAS" evidence="1">
    <location>
        <begin position="11"/>
        <end position="96"/>
    </location>
</feature>
<dbReference type="InterPro" id="IPR036513">
    <property type="entry name" value="STAS_dom_sf"/>
</dbReference>
<keyword evidence="3" id="KW-1185">Reference proteome</keyword>
<dbReference type="Proteomes" id="UP000759443">
    <property type="component" value="Unassembled WGS sequence"/>
</dbReference>
<evidence type="ECO:0000259" key="1">
    <source>
        <dbReference type="PROSITE" id="PS50801"/>
    </source>
</evidence>
<dbReference type="PROSITE" id="PS50801">
    <property type="entry name" value="STAS"/>
    <property type="match status" value="1"/>
</dbReference>
<evidence type="ECO:0000313" key="2">
    <source>
        <dbReference type="EMBL" id="MBP1853093.1"/>
    </source>
</evidence>
<accession>A0ABS4E5A4</accession>
<comment type="caution">
    <text evidence="2">The sequence shown here is derived from an EMBL/GenBank/DDBJ whole genome shotgun (WGS) entry which is preliminary data.</text>
</comment>
<dbReference type="RefSeq" id="WP_209948575.1">
    <property type="nucleotide sequence ID" value="NZ_JAGGJU010000015.1"/>
</dbReference>
<dbReference type="Pfam" id="PF13466">
    <property type="entry name" value="STAS_2"/>
    <property type="match status" value="1"/>
</dbReference>
<dbReference type="EMBL" id="JAGGJU010000015">
    <property type="protein sequence ID" value="MBP1853093.1"/>
    <property type="molecule type" value="Genomic_DNA"/>
</dbReference>
<sequence length="96" mass="10333">MATKKSEQGTFTLAAVLDLNEASNLKANLLSLRGKPLSIDASAVERVGAQCVQVLMSAAQTWEKDGKPFLISKASEAFKMTMQLIGVNVEHLLAKE</sequence>
<dbReference type="Gene3D" id="3.30.750.24">
    <property type="entry name" value="STAS domain"/>
    <property type="match status" value="1"/>
</dbReference>
<organism evidence="2 3">
    <name type="scientific">Rhizobium halophytocola</name>
    <dbReference type="NCBI Taxonomy" id="735519"/>
    <lineage>
        <taxon>Bacteria</taxon>
        <taxon>Pseudomonadati</taxon>
        <taxon>Pseudomonadota</taxon>
        <taxon>Alphaproteobacteria</taxon>
        <taxon>Hyphomicrobiales</taxon>
        <taxon>Rhizobiaceae</taxon>
        <taxon>Rhizobium/Agrobacterium group</taxon>
        <taxon>Rhizobium</taxon>
    </lineage>
</organism>
<protein>
    <submittedName>
        <fullName evidence="2">Chemotaxis protein CheX</fullName>
    </submittedName>
</protein>
<name>A0ABS4E5A4_9HYPH</name>
<dbReference type="InterPro" id="IPR058548">
    <property type="entry name" value="MlaB-like_STAS"/>
</dbReference>
<dbReference type="SUPFAM" id="SSF52091">
    <property type="entry name" value="SpoIIaa-like"/>
    <property type="match status" value="1"/>
</dbReference>
<proteinExistence type="predicted"/>
<evidence type="ECO:0000313" key="3">
    <source>
        <dbReference type="Proteomes" id="UP000759443"/>
    </source>
</evidence>
<dbReference type="InterPro" id="IPR002645">
    <property type="entry name" value="STAS_dom"/>
</dbReference>